<keyword evidence="5 9" id="KW-0812">Transmembrane</keyword>
<keyword evidence="3" id="KW-1003">Cell membrane</keyword>
<feature type="transmembrane region" description="Helical" evidence="9">
    <location>
        <begin position="91"/>
        <end position="111"/>
    </location>
</feature>
<keyword evidence="6 9" id="KW-1133">Transmembrane helix</keyword>
<dbReference type="Pfam" id="PF04290">
    <property type="entry name" value="DctQ"/>
    <property type="match status" value="1"/>
</dbReference>
<dbReference type="InterPro" id="IPR007387">
    <property type="entry name" value="TRAP_DctQ"/>
</dbReference>
<evidence type="ECO:0000256" key="2">
    <source>
        <dbReference type="ARBA" id="ARBA00022448"/>
    </source>
</evidence>
<evidence type="ECO:0000256" key="7">
    <source>
        <dbReference type="ARBA" id="ARBA00023136"/>
    </source>
</evidence>
<evidence type="ECO:0000256" key="3">
    <source>
        <dbReference type="ARBA" id="ARBA00022475"/>
    </source>
</evidence>
<keyword evidence="2 9" id="KW-0813">Transport</keyword>
<sequence length="202" mass="22416">MNALLAIARGIDSLNDRFGTLAAWAVLLSCLISATNAVVRYGLDFSSNAFLEIQWYLFAACVMLGAAQALRLNEHVRVDLIYSRLSGRGKVLIDTFGLLVFLMPVVLWAAWLSWQFFLVKLTTGMRPEDSLQTLGLTGYLWKLFTSGEVSGNAGGLIRWPAAALLPLGFVMLALQGVSELIKRVAWLGHRLEMDTHYERPLQ</sequence>
<dbReference type="PANTHER" id="PTHR35011">
    <property type="entry name" value="2,3-DIKETO-L-GULONATE TRAP TRANSPORTER SMALL PERMEASE PROTEIN YIAM"/>
    <property type="match status" value="1"/>
</dbReference>
<dbReference type="Proteomes" id="UP000574369">
    <property type="component" value="Unassembled WGS sequence"/>
</dbReference>
<evidence type="ECO:0000256" key="4">
    <source>
        <dbReference type="ARBA" id="ARBA00022519"/>
    </source>
</evidence>
<evidence type="ECO:0000313" key="12">
    <source>
        <dbReference type="Proteomes" id="UP000574369"/>
    </source>
</evidence>
<evidence type="ECO:0000259" key="10">
    <source>
        <dbReference type="Pfam" id="PF04290"/>
    </source>
</evidence>
<feature type="transmembrane region" description="Helical" evidence="9">
    <location>
        <begin position="53"/>
        <end position="70"/>
    </location>
</feature>
<evidence type="ECO:0000256" key="8">
    <source>
        <dbReference type="ARBA" id="ARBA00038436"/>
    </source>
</evidence>
<feature type="transmembrane region" description="Helical" evidence="9">
    <location>
        <begin position="156"/>
        <end position="174"/>
    </location>
</feature>
<comment type="subunit">
    <text evidence="9">The complex comprises the extracytoplasmic solute receptor protein and the two transmembrane proteins.</text>
</comment>
<dbReference type="PANTHER" id="PTHR35011:SF4">
    <property type="entry name" value="SLL1102 PROTEIN"/>
    <property type="match status" value="1"/>
</dbReference>
<accession>A0ABR6GKM4</accession>
<keyword evidence="4 9" id="KW-0997">Cell inner membrane</keyword>
<evidence type="ECO:0000256" key="1">
    <source>
        <dbReference type="ARBA" id="ARBA00004429"/>
    </source>
</evidence>
<protein>
    <recommendedName>
        <fullName evidence="9">TRAP transporter small permease protein</fullName>
    </recommendedName>
</protein>
<dbReference type="RefSeq" id="WP_088449637.1">
    <property type="nucleotide sequence ID" value="NZ_JACHXO010000001.1"/>
</dbReference>
<proteinExistence type="inferred from homology"/>
<keyword evidence="7 9" id="KW-0472">Membrane</keyword>
<feature type="domain" description="Tripartite ATP-independent periplasmic transporters DctQ component" evidence="10">
    <location>
        <begin position="30"/>
        <end position="184"/>
    </location>
</feature>
<comment type="subcellular location">
    <subcellularLocation>
        <location evidence="1 9">Cell inner membrane</location>
        <topology evidence="1 9">Multi-pass membrane protein</topology>
    </subcellularLocation>
</comment>
<reference evidence="11 12" key="1">
    <citation type="submission" date="2020-08" db="EMBL/GenBank/DDBJ databases">
        <title>Genomic Encyclopedia of Type Strains, Phase III (KMG-III): the genomes of soil and plant-associated and newly described type strains.</title>
        <authorList>
            <person name="Whitman W."/>
        </authorList>
    </citation>
    <scope>NUCLEOTIDE SEQUENCE [LARGE SCALE GENOMIC DNA]</scope>
    <source>
        <strain evidence="11 12">CECT 7247</strain>
    </source>
</reference>
<evidence type="ECO:0000256" key="6">
    <source>
        <dbReference type="ARBA" id="ARBA00022989"/>
    </source>
</evidence>
<dbReference type="EMBL" id="JACHXO010000001">
    <property type="protein sequence ID" value="MBB3192660.1"/>
    <property type="molecule type" value="Genomic_DNA"/>
</dbReference>
<keyword evidence="12" id="KW-1185">Reference proteome</keyword>
<organism evidence="11 12">
    <name type="scientific">Roseateles terrae</name>
    <dbReference type="NCBI Taxonomy" id="431060"/>
    <lineage>
        <taxon>Bacteria</taxon>
        <taxon>Pseudomonadati</taxon>
        <taxon>Pseudomonadota</taxon>
        <taxon>Betaproteobacteria</taxon>
        <taxon>Burkholderiales</taxon>
        <taxon>Sphaerotilaceae</taxon>
        <taxon>Roseateles</taxon>
    </lineage>
</organism>
<evidence type="ECO:0000313" key="11">
    <source>
        <dbReference type="EMBL" id="MBB3192660.1"/>
    </source>
</evidence>
<evidence type="ECO:0000256" key="9">
    <source>
        <dbReference type="RuleBase" id="RU369079"/>
    </source>
</evidence>
<comment type="caution">
    <text evidence="11">The sequence shown here is derived from an EMBL/GenBank/DDBJ whole genome shotgun (WGS) entry which is preliminary data.</text>
</comment>
<feature type="transmembrane region" description="Helical" evidence="9">
    <location>
        <begin position="21"/>
        <end position="41"/>
    </location>
</feature>
<name>A0ABR6GKM4_9BURK</name>
<comment type="function">
    <text evidence="9">Part of the tripartite ATP-independent periplasmic (TRAP) transport system.</text>
</comment>
<dbReference type="InterPro" id="IPR055348">
    <property type="entry name" value="DctQ"/>
</dbReference>
<gene>
    <name evidence="11" type="ORF">FHS28_000025</name>
</gene>
<evidence type="ECO:0000256" key="5">
    <source>
        <dbReference type="ARBA" id="ARBA00022692"/>
    </source>
</evidence>
<comment type="similarity">
    <text evidence="8 9">Belongs to the TRAP transporter small permease family.</text>
</comment>